<keyword evidence="3" id="KW-1185">Reference proteome</keyword>
<organism evidence="2 3">
    <name type="scientific">Pyronema omphalodes (strain CBS 100304)</name>
    <name type="common">Pyronema confluens</name>
    <dbReference type="NCBI Taxonomy" id="1076935"/>
    <lineage>
        <taxon>Eukaryota</taxon>
        <taxon>Fungi</taxon>
        <taxon>Dikarya</taxon>
        <taxon>Ascomycota</taxon>
        <taxon>Pezizomycotina</taxon>
        <taxon>Pezizomycetes</taxon>
        <taxon>Pezizales</taxon>
        <taxon>Pyronemataceae</taxon>
        <taxon>Pyronema</taxon>
    </lineage>
</organism>
<reference evidence="2 3" key="1">
    <citation type="journal article" date="2013" name="PLoS Genet.">
        <title>The genome and development-dependent transcriptomes of Pyronema confluens: a window into fungal evolution.</title>
        <authorList>
            <person name="Traeger S."/>
            <person name="Altegoer F."/>
            <person name="Freitag M."/>
            <person name="Gabaldon T."/>
            <person name="Kempken F."/>
            <person name="Kumar A."/>
            <person name="Marcet-Houben M."/>
            <person name="Poggeler S."/>
            <person name="Stajich J.E."/>
            <person name="Nowrousian M."/>
        </authorList>
    </citation>
    <scope>NUCLEOTIDE SEQUENCE [LARGE SCALE GENOMIC DNA]</scope>
    <source>
        <strain evidence="3">CBS 100304</strain>
        <tissue evidence="2">Vegetative mycelium</tissue>
    </source>
</reference>
<dbReference type="OMA" id="WTWFNLE"/>
<sequence length="268" mass="29325">MKSITLLSFGLTLLGVASAHMKMIEPPSINSEEGNYDVSIRDYNQMANILPDGSNFPCRGHHLSTADMIPRRTYIAGQQYSFKVVDSPDAPEAGQGNHGGGSCQFSLSYDNGKTFKVIKSIMGGCTAVDRNLQNQEEALGPKGFPAWVNHFTIPASAPAANNVIFSWSWISFNGIQEFYQNCARVEIQNPAPQGDFYSLPNMFIANIAHDGLPRQCVPKLDTGKSWVVYPEPGNVIEYGFNRVDRHTEQPYADGDIKTTAAAVLGQCV</sequence>
<evidence type="ECO:0000313" key="2">
    <source>
        <dbReference type="EMBL" id="CCX07291.1"/>
    </source>
</evidence>
<proteinExistence type="predicted"/>
<evidence type="ECO:0008006" key="4">
    <source>
        <dbReference type="Google" id="ProtNLM"/>
    </source>
</evidence>
<dbReference type="OrthoDB" id="2342176at2759"/>
<evidence type="ECO:0000313" key="3">
    <source>
        <dbReference type="Proteomes" id="UP000018144"/>
    </source>
</evidence>
<gene>
    <name evidence="2" type="ORF">PCON_06880</name>
</gene>
<dbReference type="STRING" id="1076935.U4KZ33"/>
<dbReference type="EMBL" id="HF935349">
    <property type="protein sequence ID" value="CCX07291.1"/>
    <property type="molecule type" value="Genomic_DNA"/>
</dbReference>
<dbReference type="Gene3D" id="2.70.50.70">
    <property type="match status" value="1"/>
</dbReference>
<keyword evidence="1" id="KW-0732">Signal</keyword>
<feature type="signal peptide" evidence="1">
    <location>
        <begin position="1"/>
        <end position="19"/>
    </location>
</feature>
<feature type="chain" id="PRO_5004651524" description="Lytic polysaccharide monooxygenase" evidence="1">
    <location>
        <begin position="20"/>
        <end position="268"/>
    </location>
</feature>
<accession>U4KZ33</accession>
<evidence type="ECO:0000256" key="1">
    <source>
        <dbReference type="SAM" id="SignalP"/>
    </source>
</evidence>
<dbReference type="AlphaFoldDB" id="U4KZ33"/>
<dbReference type="Proteomes" id="UP000018144">
    <property type="component" value="Unassembled WGS sequence"/>
</dbReference>
<protein>
    <recommendedName>
        <fullName evidence="4">Lytic polysaccharide monooxygenase</fullName>
    </recommendedName>
</protein>
<name>U4KZ33_PYROM</name>
<dbReference type="eggNOG" id="ENOG502RZYG">
    <property type="taxonomic scope" value="Eukaryota"/>
</dbReference>
<dbReference type="PANTHER" id="PTHR36182:SF1">
    <property type="entry name" value="PROTEIN, PUTATIVE (AFU_ORTHOLOGUE AFUA_6G10930)-RELATED"/>
    <property type="match status" value="1"/>
</dbReference>
<dbReference type="PANTHER" id="PTHR36182">
    <property type="entry name" value="PROTEIN, PUTATIVE (AFU_ORTHOLOGUE AFUA_6G10930)-RELATED"/>
    <property type="match status" value="1"/>
</dbReference>